<dbReference type="AlphaFoldDB" id="A0AAV6Q475"/>
<sequence length="313" mass="35942">MTPTITKVLLRQQYVWHRLERSTETGGWCPFLIRMRTCKVSPVQSNAGNHRTLRKRTHTSRQPSPRCPQFRGQTGGTYGQAELFILEVAYCLKLSCDDAFTGPTTTGYLTIPPDLYLTTHTGATTKICNSFSPCRKKILVLTRIWIAQGDEERQRKEGRIGGQEAQLQPKLNYDDHLKEKRRWRKKRALDSSDVCVTASAGCCLRVTWPSRFRIVQKTETLPSGRQLRFSRNLLPQRRTARVPGESTRSPGGSARHKAERIMQNKPKLLPAGLNLFYCETYCDSLLRYDQELCLFQFTNAKKFLRLNNINSEQ</sequence>
<evidence type="ECO:0000313" key="3">
    <source>
        <dbReference type="Proteomes" id="UP000693946"/>
    </source>
</evidence>
<protein>
    <submittedName>
        <fullName evidence="2">Uncharacterized protein</fullName>
    </submittedName>
</protein>
<dbReference type="EMBL" id="JAGKHQ010000019">
    <property type="protein sequence ID" value="KAG7481879.1"/>
    <property type="molecule type" value="Genomic_DNA"/>
</dbReference>
<proteinExistence type="predicted"/>
<name>A0AAV6Q475_SOLSE</name>
<evidence type="ECO:0000313" key="2">
    <source>
        <dbReference type="EMBL" id="KAG7481879.1"/>
    </source>
</evidence>
<gene>
    <name evidence="2" type="ORF">JOB18_007375</name>
</gene>
<accession>A0AAV6Q475</accession>
<organism evidence="2 3">
    <name type="scientific">Solea senegalensis</name>
    <name type="common">Senegalese sole</name>
    <dbReference type="NCBI Taxonomy" id="28829"/>
    <lineage>
        <taxon>Eukaryota</taxon>
        <taxon>Metazoa</taxon>
        <taxon>Chordata</taxon>
        <taxon>Craniata</taxon>
        <taxon>Vertebrata</taxon>
        <taxon>Euteleostomi</taxon>
        <taxon>Actinopterygii</taxon>
        <taxon>Neopterygii</taxon>
        <taxon>Teleostei</taxon>
        <taxon>Neoteleostei</taxon>
        <taxon>Acanthomorphata</taxon>
        <taxon>Carangaria</taxon>
        <taxon>Pleuronectiformes</taxon>
        <taxon>Pleuronectoidei</taxon>
        <taxon>Soleidae</taxon>
        <taxon>Solea</taxon>
    </lineage>
</organism>
<keyword evidence="3" id="KW-1185">Reference proteome</keyword>
<dbReference type="Proteomes" id="UP000693946">
    <property type="component" value="Linkage Group LG7"/>
</dbReference>
<comment type="caution">
    <text evidence="2">The sequence shown here is derived from an EMBL/GenBank/DDBJ whole genome shotgun (WGS) entry which is preliminary data.</text>
</comment>
<feature type="region of interest" description="Disordered" evidence="1">
    <location>
        <begin position="44"/>
        <end position="72"/>
    </location>
</feature>
<evidence type="ECO:0000256" key="1">
    <source>
        <dbReference type="SAM" id="MobiDB-lite"/>
    </source>
</evidence>
<reference evidence="2 3" key="1">
    <citation type="journal article" date="2021" name="Sci. Rep.">
        <title>Chromosome anchoring in Senegalese sole (Solea senegalensis) reveals sex-associated markers and genome rearrangements in flatfish.</title>
        <authorList>
            <person name="Guerrero-Cozar I."/>
            <person name="Gomez-Garrido J."/>
            <person name="Berbel C."/>
            <person name="Martinez-Blanch J.F."/>
            <person name="Alioto T."/>
            <person name="Claros M.G."/>
            <person name="Gagnaire P.A."/>
            <person name="Manchado M."/>
        </authorList>
    </citation>
    <scope>NUCLEOTIDE SEQUENCE [LARGE SCALE GENOMIC DNA]</scope>
    <source>
        <strain evidence="2">Sse05_10M</strain>
    </source>
</reference>